<dbReference type="AlphaFoldDB" id="A0AAF0J4E7"/>
<name>A0AAF0J4E7_9BASI</name>
<sequence length="136" mass="15182">MVVRALAQAVHTSLDPIIYAVCPPYAEQMPRRPPAFVKTRDAMVVVDEDTAKALLTHCPWDRAGRQWPSPVWAQVGADETVRCMSQARYEAMRHEYHAWHRELVAQNTGAAKAVAAQARETSQASEVAYPSHTIVM</sequence>
<evidence type="ECO:0000313" key="2">
    <source>
        <dbReference type="Proteomes" id="UP001214415"/>
    </source>
</evidence>
<keyword evidence="2" id="KW-1185">Reference proteome</keyword>
<gene>
    <name evidence="1" type="ORF">MEQU1_002645</name>
</gene>
<organism evidence="1 2">
    <name type="scientific">Malassezia equina</name>
    <dbReference type="NCBI Taxonomy" id="1381935"/>
    <lineage>
        <taxon>Eukaryota</taxon>
        <taxon>Fungi</taxon>
        <taxon>Dikarya</taxon>
        <taxon>Basidiomycota</taxon>
        <taxon>Ustilaginomycotina</taxon>
        <taxon>Malasseziomycetes</taxon>
        <taxon>Malasseziales</taxon>
        <taxon>Malasseziaceae</taxon>
        <taxon>Malassezia</taxon>
    </lineage>
</organism>
<proteinExistence type="predicted"/>
<reference evidence="1" key="1">
    <citation type="submission" date="2023-03" db="EMBL/GenBank/DDBJ databases">
        <title>Mating type loci evolution in Malassezia.</title>
        <authorList>
            <person name="Coelho M.A."/>
        </authorList>
    </citation>
    <scope>NUCLEOTIDE SEQUENCE</scope>
    <source>
        <strain evidence="1">CBS 12830</strain>
    </source>
</reference>
<evidence type="ECO:0000313" key="1">
    <source>
        <dbReference type="EMBL" id="WFD23950.1"/>
    </source>
</evidence>
<protein>
    <submittedName>
        <fullName evidence="1">Uncharacterized protein</fullName>
    </submittedName>
</protein>
<dbReference type="Proteomes" id="UP001214415">
    <property type="component" value="Chromosome 5"/>
</dbReference>
<accession>A0AAF0J4E7</accession>
<dbReference type="EMBL" id="CP119904">
    <property type="protein sequence ID" value="WFD23950.1"/>
    <property type="molecule type" value="Genomic_DNA"/>
</dbReference>